<sequence>MKFLAIVLTIIFAVARIMNLITWSWWLILSPILIYSAISIILLICELIAIWIVYFKE</sequence>
<protein>
    <submittedName>
        <fullName evidence="2">Transmembrane Fragile-X-F protein</fullName>
    </submittedName>
</protein>
<dbReference type="EMBL" id="PKKC01000001">
    <property type="protein sequence ID" value="PKZ91072.1"/>
    <property type="molecule type" value="Genomic_DNA"/>
</dbReference>
<organism evidence="2 3">
    <name type="scientific">Lactobacillus gasseri</name>
    <dbReference type="NCBI Taxonomy" id="1596"/>
    <lineage>
        <taxon>Bacteria</taxon>
        <taxon>Bacillati</taxon>
        <taxon>Bacillota</taxon>
        <taxon>Bacilli</taxon>
        <taxon>Lactobacillales</taxon>
        <taxon>Lactobacillaceae</taxon>
        <taxon>Lactobacillus</taxon>
    </lineage>
</organism>
<proteinExistence type="predicted"/>
<comment type="caution">
    <text evidence="2">The sequence shown here is derived from an EMBL/GenBank/DDBJ whole genome shotgun (WGS) entry which is preliminary data.</text>
</comment>
<keyword evidence="1" id="KW-0472">Membrane</keyword>
<dbReference type="AlphaFoldDB" id="A0AB36X504"/>
<evidence type="ECO:0000256" key="1">
    <source>
        <dbReference type="SAM" id="Phobius"/>
    </source>
</evidence>
<evidence type="ECO:0000313" key="3">
    <source>
        <dbReference type="Proteomes" id="UP000234740"/>
    </source>
</evidence>
<keyword evidence="1" id="KW-1133">Transmembrane helix</keyword>
<dbReference type="Proteomes" id="UP000234740">
    <property type="component" value="Unassembled WGS sequence"/>
</dbReference>
<keyword evidence="1 2" id="KW-0812">Transmembrane</keyword>
<reference evidence="2 3" key="1">
    <citation type="submission" date="2017-12" db="EMBL/GenBank/DDBJ databases">
        <title>Phylogenetic diversity of female urinary microbiome.</title>
        <authorList>
            <person name="Thomas-White K."/>
            <person name="Wolfe A.J."/>
        </authorList>
    </citation>
    <scope>NUCLEOTIDE SEQUENCE [LARGE SCALE GENOMIC DNA]</scope>
    <source>
        <strain evidence="2 3">UMB0099</strain>
    </source>
</reference>
<evidence type="ECO:0000313" key="2">
    <source>
        <dbReference type="EMBL" id="PKZ91072.1"/>
    </source>
</evidence>
<name>A0AB36X504_LACGS</name>
<gene>
    <name evidence="2" type="ORF">CYJ86_00915</name>
</gene>
<accession>A0AB36X504</accession>
<feature type="transmembrane region" description="Helical" evidence="1">
    <location>
        <begin position="25"/>
        <end position="54"/>
    </location>
</feature>